<sequence length="76" mass="8213">MDVRDSHPGHGTGDDRFQLLAGCAVEGLYGENLLVAGDRVNLGRLGAFQEIADMIAMDAEPEDMDANPARRSRRGN</sequence>
<gene>
    <name evidence="1" type="ORF">GCM10009765_40360</name>
</gene>
<name>A0ABP4TEK1_9ACTN</name>
<reference evidence="2" key="1">
    <citation type="journal article" date="2019" name="Int. J. Syst. Evol. Microbiol.">
        <title>The Global Catalogue of Microorganisms (GCM) 10K type strain sequencing project: providing services to taxonomists for standard genome sequencing and annotation.</title>
        <authorList>
            <consortium name="The Broad Institute Genomics Platform"/>
            <consortium name="The Broad Institute Genome Sequencing Center for Infectious Disease"/>
            <person name="Wu L."/>
            <person name="Ma J."/>
        </authorList>
    </citation>
    <scope>NUCLEOTIDE SEQUENCE [LARGE SCALE GENOMIC DNA]</scope>
    <source>
        <strain evidence="2">JCM 14718</strain>
    </source>
</reference>
<dbReference type="Proteomes" id="UP001500618">
    <property type="component" value="Unassembled WGS sequence"/>
</dbReference>
<keyword evidence="2" id="KW-1185">Reference proteome</keyword>
<dbReference type="EMBL" id="BAAANY010000014">
    <property type="protein sequence ID" value="GAA1686770.1"/>
    <property type="molecule type" value="Genomic_DNA"/>
</dbReference>
<comment type="caution">
    <text evidence="1">The sequence shown here is derived from an EMBL/GenBank/DDBJ whole genome shotgun (WGS) entry which is preliminary data.</text>
</comment>
<proteinExistence type="predicted"/>
<accession>A0ABP4TEK1</accession>
<evidence type="ECO:0000313" key="2">
    <source>
        <dbReference type="Proteomes" id="UP001500618"/>
    </source>
</evidence>
<evidence type="ECO:0000313" key="1">
    <source>
        <dbReference type="EMBL" id="GAA1686770.1"/>
    </source>
</evidence>
<organism evidence="1 2">
    <name type="scientific">Fodinicola feengrottensis</name>
    <dbReference type="NCBI Taxonomy" id="435914"/>
    <lineage>
        <taxon>Bacteria</taxon>
        <taxon>Bacillati</taxon>
        <taxon>Actinomycetota</taxon>
        <taxon>Actinomycetes</taxon>
        <taxon>Mycobacteriales</taxon>
        <taxon>Fodinicola</taxon>
    </lineage>
</organism>
<protein>
    <submittedName>
        <fullName evidence="1">Uncharacterized protein</fullName>
    </submittedName>
</protein>